<dbReference type="OrthoDB" id="125168at2759"/>
<evidence type="ECO:0000313" key="3">
    <source>
        <dbReference type="Proteomes" id="UP000237271"/>
    </source>
</evidence>
<dbReference type="AlphaFoldDB" id="A0A2P4Y3C2"/>
<keyword evidence="3" id="KW-1185">Reference proteome</keyword>
<protein>
    <submittedName>
        <fullName evidence="2">Uncharacterized protein</fullName>
    </submittedName>
</protein>
<dbReference type="Proteomes" id="UP000237271">
    <property type="component" value="Unassembled WGS sequence"/>
</dbReference>
<sequence>MLPTNAPIPENVSLTPDDGEADSEASTPREDVAAKKLEVLERQLEWDIMTRNEDDLSPEGVEYLRIQRTQILSRMRKQTQEQQ</sequence>
<reference evidence="2 3" key="1">
    <citation type="journal article" date="2017" name="Genome Biol. Evol.">
        <title>Phytophthora megakarya and P. palmivora, closely related causal agents of cacao black pod rot, underwent increases in genome sizes and gene numbers by different mechanisms.</title>
        <authorList>
            <person name="Ali S.S."/>
            <person name="Shao J."/>
            <person name="Lary D.J."/>
            <person name="Kronmiller B."/>
            <person name="Shen D."/>
            <person name="Strem M.D."/>
            <person name="Amoako-Attah I."/>
            <person name="Akrofi A.Y."/>
            <person name="Begoude B.A."/>
            <person name="Ten Hoopen G.M."/>
            <person name="Coulibaly K."/>
            <person name="Kebe B.I."/>
            <person name="Melnick R.L."/>
            <person name="Guiltinan M.J."/>
            <person name="Tyler B.M."/>
            <person name="Meinhardt L.W."/>
            <person name="Bailey B.A."/>
        </authorList>
    </citation>
    <scope>NUCLEOTIDE SEQUENCE [LARGE SCALE GENOMIC DNA]</scope>
    <source>
        <strain evidence="3">sbr112.9</strain>
    </source>
</reference>
<feature type="region of interest" description="Disordered" evidence="1">
    <location>
        <begin position="1"/>
        <end position="34"/>
    </location>
</feature>
<accession>A0A2P4Y3C2</accession>
<dbReference type="EMBL" id="NCKW01005926">
    <property type="protein sequence ID" value="POM72326.1"/>
    <property type="molecule type" value="Genomic_DNA"/>
</dbReference>
<proteinExistence type="predicted"/>
<name>A0A2P4Y3C2_9STRA</name>
<gene>
    <name evidence="2" type="ORF">PHPALM_10972</name>
</gene>
<evidence type="ECO:0000313" key="2">
    <source>
        <dbReference type="EMBL" id="POM72326.1"/>
    </source>
</evidence>
<organism evidence="2 3">
    <name type="scientific">Phytophthora palmivora</name>
    <dbReference type="NCBI Taxonomy" id="4796"/>
    <lineage>
        <taxon>Eukaryota</taxon>
        <taxon>Sar</taxon>
        <taxon>Stramenopiles</taxon>
        <taxon>Oomycota</taxon>
        <taxon>Peronosporomycetes</taxon>
        <taxon>Peronosporales</taxon>
        <taxon>Peronosporaceae</taxon>
        <taxon>Phytophthora</taxon>
    </lineage>
</organism>
<comment type="caution">
    <text evidence="2">The sequence shown here is derived from an EMBL/GenBank/DDBJ whole genome shotgun (WGS) entry which is preliminary data.</text>
</comment>
<evidence type="ECO:0000256" key="1">
    <source>
        <dbReference type="SAM" id="MobiDB-lite"/>
    </source>
</evidence>